<organism evidence="1 2">
    <name type="scientific">Cytospora mali</name>
    <name type="common">Apple Valsa canker fungus</name>
    <name type="synonym">Valsa mali</name>
    <dbReference type="NCBI Taxonomy" id="578113"/>
    <lineage>
        <taxon>Eukaryota</taxon>
        <taxon>Fungi</taxon>
        <taxon>Dikarya</taxon>
        <taxon>Ascomycota</taxon>
        <taxon>Pezizomycotina</taxon>
        <taxon>Sordariomycetes</taxon>
        <taxon>Sordariomycetidae</taxon>
        <taxon>Diaporthales</taxon>
        <taxon>Cytosporaceae</taxon>
        <taxon>Cytospora</taxon>
    </lineage>
</organism>
<gene>
    <name evidence="1" type="ORF">VP1G_06201</name>
</gene>
<dbReference type="AlphaFoldDB" id="A0A194V514"/>
<reference evidence="2" key="1">
    <citation type="submission" date="2014-12" db="EMBL/GenBank/DDBJ databases">
        <title>Genome Sequence of Valsa Canker Pathogens Uncovers a Specific Adaption of Colonization on Woody Bark.</title>
        <authorList>
            <person name="Yin Z."/>
            <person name="Liu H."/>
            <person name="Gao X."/>
            <person name="Li Z."/>
            <person name="Song N."/>
            <person name="Ke X."/>
            <person name="Dai Q."/>
            <person name="Wu Y."/>
            <person name="Sun Y."/>
            <person name="Xu J.-R."/>
            <person name="Kang Z.K."/>
            <person name="Wang L."/>
            <person name="Huang L."/>
        </authorList>
    </citation>
    <scope>NUCLEOTIDE SEQUENCE [LARGE SCALE GENOMIC DNA]</scope>
    <source>
        <strain evidence="2">SXYL134</strain>
    </source>
</reference>
<evidence type="ECO:0000313" key="2">
    <source>
        <dbReference type="Proteomes" id="UP000078576"/>
    </source>
</evidence>
<evidence type="ECO:0000313" key="1">
    <source>
        <dbReference type="EMBL" id="KUI58931.1"/>
    </source>
</evidence>
<dbReference type="Proteomes" id="UP000078576">
    <property type="component" value="Unassembled WGS sequence"/>
</dbReference>
<protein>
    <submittedName>
        <fullName evidence="1">Uncharacterized protein</fullName>
    </submittedName>
</protein>
<dbReference type="EMBL" id="KN714721">
    <property type="protein sequence ID" value="KUI58931.1"/>
    <property type="molecule type" value="Genomic_DNA"/>
</dbReference>
<proteinExistence type="predicted"/>
<sequence length="68" mass="7704">MGAFKISIRPDLIIKSIEQNEDVREIRPQPDEGHNPEVNPAVWINIGQHAKKIDETDEDPYIAVSVIL</sequence>
<accession>A0A194V514</accession>
<name>A0A194V514_CYTMA</name>
<keyword evidence="2" id="KW-1185">Reference proteome</keyword>